<comment type="subcellular location">
    <subcellularLocation>
        <location evidence="8">Cell outer membrane</location>
    </subcellularLocation>
    <subcellularLocation>
        <location evidence="1">Membrane</location>
    </subcellularLocation>
</comment>
<feature type="signal peptide" evidence="8">
    <location>
        <begin position="1"/>
        <end position="29"/>
    </location>
</feature>
<evidence type="ECO:0000256" key="8">
    <source>
        <dbReference type="HAMAP-Rule" id="MF_01430"/>
    </source>
</evidence>
<keyword evidence="4 8" id="KW-0732">Signal</keyword>
<proteinExistence type="inferred from homology"/>
<dbReference type="HAMAP" id="MF_01430">
    <property type="entry name" value="OM_assembly_BamA"/>
    <property type="match status" value="1"/>
</dbReference>
<dbReference type="RefSeq" id="WP_229734193.1">
    <property type="nucleotide sequence ID" value="NZ_BMHV01000001.1"/>
</dbReference>
<dbReference type="GO" id="GO:0051205">
    <property type="term" value="P:protein insertion into membrane"/>
    <property type="evidence" value="ECO:0007669"/>
    <property type="project" value="UniProtKB-UniRule"/>
</dbReference>
<evidence type="ECO:0000256" key="5">
    <source>
        <dbReference type="ARBA" id="ARBA00022737"/>
    </source>
</evidence>
<dbReference type="Gene3D" id="2.40.160.50">
    <property type="entry name" value="membrane protein fhac: a member of the omp85/tpsb transporter family"/>
    <property type="match status" value="1"/>
</dbReference>
<dbReference type="Pfam" id="PF01103">
    <property type="entry name" value="Omp85"/>
    <property type="match status" value="1"/>
</dbReference>
<dbReference type="InterPro" id="IPR023707">
    <property type="entry name" value="OM_assembly_BamA"/>
</dbReference>
<evidence type="ECO:0000256" key="6">
    <source>
        <dbReference type="ARBA" id="ARBA00023136"/>
    </source>
</evidence>
<reference evidence="11" key="1">
    <citation type="journal article" date="2014" name="Int. J. Syst. Evol. Microbiol.">
        <title>Complete genome sequence of Corynebacterium casei LMG S-19264T (=DSM 44701T), isolated from a smear-ripened cheese.</title>
        <authorList>
            <consortium name="US DOE Joint Genome Institute (JGI-PGF)"/>
            <person name="Walter F."/>
            <person name="Albersmeier A."/>
            <person name="Kalinowski J."/>
            <person name="Ruckert C."/>
        </authorList>
    </citation>
    <scope>NUCLEOTIDE SEQUENCE</scope>
    <source>
        <strain evidence="11">CGMCC 1.15254</strain>
    </source>
</reference>
<evidence type="ECO:0000256" key="9">
    <source>
        <dbReference type="NCBIfam" id="TIGR03303"/>
    </source>
</evidence>
<evidence type="ECO:0000313" key="12">
    <source>
        <dbReference type="Proteomes" id="UP000632498"/>
    </source>
</evidence>
<accession>A0A917F5N1</accession>
<comment type="similarity">
    <text evidence="8">Belongs to the BamA family.</text>
</comment>
<feature type="domain" description="POTRA" evidence="10">
    <location>
        <begin position="31"/>
        <end position="98"/>
    </location>
</feature>
<evidence type="ECO:0000313" key="11">
    <source>
        <dbReference type="EMBL" id="GGF52267.1"/>
    </source>
</evidence>
<comment type="function">
    <text evidence="8">Part of the outer membrane protein assembly complex, which is involved in assembly and insertion of beta-barrel proteins into the outer membrane.</text>
</comment>
<dbReference type="InterPro" id="IPR039910">
    <property type="entry name" value="D15-like"/>
</dbReference>
<dbReference type="PIRSF" id="PIRSF006076">
    <property type="entry name" value="OM_assembly_OMP85"/>
    <property type="match status" value="1"/>
</dbReference>
<dbReference type="Proteomes" id="UP000632498">
    <property type="component" value="Unassembled WGS sequence"/>
</dbReference>
<dbReference type="EMBL" id="BMHV01000001">
    <property type="protein sequence ID" value="GGF52267.1"/>
    <property type="molecule type" value="Genomic_DNA"/>
</dbReference>
<dbReference type="AlphaFoldDB" id="A0A917F5N1"/>
<protein>
    <recommendedName>
        <fullName evidence="8 9">Outer membrane protein assembly factor BamA</fullName>
    </recommendedName>
</protein>
<dbReference type="InterPro" id="IPR010827">
    <property type="entry name" value="BamA/TamA_POTRA"/>
</dbReference>
<comment type="caution">
    <text evidence="11">The sequence shown here is derived from an EMBL/GenBank/DDBJ whole genome shotgun (WGS) entry which is preliminary data.</text>
</comment>
<dbReference type="GO" id="GO:0043165">
    <property type="term" value="P:Gram-negative-bacterium-type cell outer membrane assembly"/>
    <property type="evidence" value="ECO:0007669"/>
    <property type="project" value="UniProtKB-UniRule"/>
</dbReference>
<evidence type="ECO:0000256" key="7">
    <source>
        <dbReference type="ARBA" id="ARBA00023237"/>
    </source>
</evidence>
<dbReference type="PANTHER" id="PTHR12815:SF23">
    <property type="entry name" value="OUTER MEMBRANE PROTEIN ASSEMBLY FACTOR BAMA"/>
    <property type="match status" value="1"/>
</dbReference>
<organism evidence="11 12">
    <name type="scientific">Terasakiella brassicae</name>
    <dbReference type="NCBI Taxonomy" id="1634917"/>
    <lineage>
        <taxon>Bacteria</taxon>
        <taxon>Pseudomonadati</taxon>
        <taxon>Pseudomonadota</taxon>
        <taxon>Alphaproteobacteria</taxon>
        <taxon>Rhodospirillales</taxon>
        <taxon>Terasakiellaceae</taxon>
        <taxon>Terasakiella</taxon>
    </lineage>
</organism>
<evidence type="ECO:0000256" key="2">
    <source>
        <dbReference type="ARBA" id="ARBA00022452"/>
    </source>
</evidence>
<gene>
    <name evidence="8 11" type="primary">bamA</name>
    <name evidence="11" type="ORF">GCM10011332_01920</name>
</gene>
<dbReference type="Pfam" id="PF07244">
    <property type="entry name" value="POTRA"/>
    <property type="match status" value="5"/>
</dbReference>
<evidence type="ECO:0000256" key="3">
    <source>
        <dbReference type="ARBA" id="ARBA00022692"/>
    </source>
</evidence>
<dbReference type="PROSITE" id="PS51779">
    <property type="entry name" value="POTRA"/>
    <property type="match status" value="3"/>
</dbReference>
<dbReference type="InterPro" id="IPR034746">
    <property type="entry name" value="POTRA"/>
</dbReference>
<dbReference type="InterPro" id="IPR000184">
    <property type="entry name" value="Bac_surfAg_D15"/>
</dbReference>
<keyword evidence="2 8" id="KW-1134">Transmembrane beta strand</keyword>
<feature type="domain" description="POTRA" evidence="10">
    <location>
        <begin position="352"/>
        <end position="425"/>
    </location>
</feature>
<evidence type="ECO:0000256" key="4">
    <source>
        <dbReference type="ARBA" id="ARBA00022729"/>
    </source>
</evidence>
<evidence type="ECO:0000256" key="1">
    <source>
        <dbReference type="ARBA" id="ARBA00004370"/>
    </source>
</evidence>
<keyword evidence="5 8" id="KW-0677">Repeat</keyword>
<evidence type="ECO:0000259" key="10">
    <source>
        <dbReference type="PROSITE" id="PS51779"/>
    </source>
</evidence>
<feature type="domain" description="POTRA" evidence="10">
    <location>
        <begin position="99"/>
        <end position="176"/>
    </location>
</feature>
<sequence length="759" mass="84867" precursor="true">MKYRQRMASIGAGLAFGVTAALVSAPALAAGLIEEITIVGTQRVEPETVKTYLTFQEGDTFNSRQLNRSLKKLFDTGLFADVIFKREGGNLVINLVENPVINRIAFEGNRKIKNDTLETEVTLRPRVVYTRTRVQQDVERILTLYRRSGRFAATVEPKVIQLDQNRVDLVFEIKEGLPTGIEKIRFVGNHEYSDGKLGEVVRTKETRWYNFLTADDNYDPDRLNYDKELLRRFYLARGFADFKVTSAIAELSPSREEFFITYTIDEGIRYEIDQVNINNTLEGFDEKTVADIPTLENGDWYNADEVDSSIEDLIDSIGFQGFPFVRVTPSIDRDVENRKINLTFNVEEGPRIFVERIDIKGNFRTLDEVVRREFQLVEGDALNTAKLKRSEKRINDLNFFEKVEVSRSPGSAPDQTVIDVTVAEKSTGSLSIGAGYSSSDGPLADFGISEGNLLGKGQRLSFSASIAAEKTRFNIGFTEPYFLDREVAAGFDLYKITEERQDESSYDSSSVGFALRAGYPIGEYLTQSWSYGLDQTTVENVPTSASRLIKSQEGDEITSSISHALTYDVRDSKILPTEGYKISLSNKVAGLGGTTYYLRNQMNGAYYYPIGDQWIVSTKATLAHILGLGDDVNMQDRFFLGGQNLRGFEDNGVGPRDSASTDSLGGEYMFNGSTEMRFPLGLPSEYQIAGTLFGDYGILTELTPKDANTIDKNALRASVGVGISWVSPMGPIGLDWAFPVLKEDHDKTESFRFSFGTRF</sequence>
<comment type="subunit">
    <text evidence="8">Part of the Bam complex.</text>
</comment>
<dbReference type="NCBIfam" id="TIGR03303">
    <property type="entry name" value="OM_YaeT"/>
    <property type="match status" value="1"/>
</dbReference>
<keyword evidence="12" id="KW-1185">Reference proteome</keyword>
<dbReference type="Gene3D" id="3.10.20.310">
    <property type="entry name" value="membrane protein fhac"/>
    <property type="match status" value="5"/>
</dbReference>
<keyword evidence="3 8" id="KW-0812">Transmembrane</keyword>
<name>A0A917F5N1_9PROT</name>
<reference evidence="11" key="2">
    <citation type="submission" date="2020-09" db="EMBL/GenBank/DDBJ databases">
        <authorList>
            <person name="Sun Q."/>
            <person name="Zhou Y."/>
        </authorList>
    </citation>
    <scope>NUCLEOTIDE SEQUENCE</scope>
    <source>
        <strain evidence="11">CGMCC 1.15254</strain>
    </source>
</reference>
<dbReference type="PANTHER" id="PTHR12815">
    <property type="entry name" value="SORTING AND ASSEMBLY MACHINERY SAMM50 PROTEIN FAMILY MEMBER"/>
    <property type="match status" value="1"/>
</dbReference>
<dbReference type="GO" id="GO:0009279">
    <property type="term" value="C:cell outer membrane"/>
    <property type="evidence" value="ECO:0007669"/>
    <property type="project" value="UniProtKB-SubCell"/>
</dbReference>
<keyword evidence="7 8" id="KW-0998">Cell outer membrane</keyword>
<feature type="chain" id="PRO_5038189597" description="Outer membrane protein assembly factor BamA" evidence="8">
    <location>
        <begin position="30"/>
        <end position="759"/>
    </location>
</feature>
<keyword evidence="6 8" id="KW-0472">Membrane</keyword>